<dbReference type="Proteomes" id="UP000198427">
    <property type="component" value="Unassembled WGS sequence"/>
</dbReference>
<dbReference type="OrthoDB" id="7584869at2"/>
<comment type="caution">
    <text evidence="6">The sequence shown here is derived from an EMBL/GenBank/DDBJ whole genome shotgun (WGS) entry which is preliminary data.</text>
</comment>
<evidence type="ECO:0000256" key="2">
    <source>
        <dbReference type="ARBA" id="ARBA00022448"/>
    </source>
</evidence>
<reference evidence="6 7" key="1">
    <citation type="submission" date="2017-06" db="EMBL/GenBank/DDBJ databases">
        <authorList>
            <person name="Varghese N."/>
            <person name="Submissions S."/>
        </authorList>
    </citation>
    <scope>NUCLEOTIDE SEQUENCE [LARGE SCALE GENOMIC DNA]</scope>
    <source>
        <strain evidence="6 7">DSM 26989</strain>
    </source>
</reference>
<dbReference type="EMBL" id="FZNZ01000002">
    <property type="protein sequence ID" value="SNR62271.1"/>
    <property type="molecule type" value="Genomic_DNA"/>
</dbReference>
<dbReference type="PANTHER" id="PTHR19432">
    <property type="entry name" value="SUGAR TRANSPORTER"/>
    <property type="match status" value="1"/>
</dbReference>
<organism evidence="6 7">
    <name type="scientific">Prevotella jejuni</name>
    <dbReference type="NCBI Taxonomy" id="1177574"/>
    <lineage>
        <taxon>Bacteria</taxon>
        <taxon>Pseudomonadati</taxon>
        <taxon>Bacteroidota</taxon>
        <taxon>Bacteroidia</taxon>
        <taxon>Bacteroidales</taxon>
        <taxon>Prevotellaceae</taxon>
        <taxon>Prevotella</taxon>
    </lineage>
</organism>
<gene>
    <name evidence="6" type="ORF">SAMN06265364_1029</name>
</gene>
<dbReference type="KEGG" id="pje:CRM71_00675"/>
<evidence type="ECO:0000256" key="5">
    <source>
        <dbReference type="ARBA" id="ARBA00023136"/>
    </source>
</evidence>
<keyword evidence="7" id="KW-1185">Reference proteome</keyword>
<dbReference type="Pfam" id="PF13347">
    <property type="entry name" value="MFS_2"/>
    <property type="match status" value="1"/>
</dbReference>
<proteinExistence type="predicted"/>
<dbReference type="InterPro" id="IPR036259">
    <property type="entry name" value="MFS_trans_sf"/>
</dbReference>
<evidence type="ECO:0000256" key="4">
    <source>
        <dbReference type="ARBA" id="ARBA00022989"/>
    </source>
</evidence>
<protein>
    <submittedName>
        <fullName evidence="6">Maltose/moltooligosaccharide transporter</fullName>
    </submittedName>
</protein>
<dbReference type="Gene3D" id="1.20.1250.20">
    <property type="entry name" value="MFS general substrate transporter like domains"/>
    <property type="match status" value="1"/>
</dbReference>
<evidence type="ECO:0000256" key="3">
    <source>
        <dbReference type="ARBA" id="ARBA00022692"/>
    </source>
</evidence>
<dbReference type="PANTHER" id="PTHR19432:SF35">
    <property type="entry name" value="SOLUTE CARRIER FAMILY 45 MEMBER 3 ISOFORM X1"/>
    <property type="match status" value="1"/>
</dbReference>
<accession>A0A2K9H5T5</accession>
<dbReference type="SUPFAM" id="SSF103473">
    <property type="entry name" value="MFS general substrate transporter"/>
    <property type="match status" value="1"/>
</dbReference>
<sequence length="441" mass="48292">MKQKPNLSFWQLWNLSFGFFGVQIAYALQSANISRIFATLGADPHNLSYFWILPPLMGIVVQPIVGTLSDMTWTRFGRRIPYLFVGAAVAVLVMCLLPNAGSLGMAVSTAMIFGLISLMFLDTSINMAMQPFKMLVGDMVNEKQKTLAYSIQSFLCNAGSIAGYVFPFFFTFLGISNQAPSGVVPDSVVYSFYIGAAILILCVIYTTAKVKEMPPKVYAEYHTVEKKEETSKSNVFTLLKFAPSTFWKVGLVQFFSWFAFMYMWTYTNGTVAANCWGVDMLAHDATMTKGYQEAGNWVGILFAIQAIGSVVWAMILPQFKNTKLAYSFSLILGAAGFVLAAFVHDQYMMFIPFLLIGCAWAAILAMPFTFVTNALEGYGHMGAYLGLFNGTICIPQIIAAAIGGVILQMVGSVQSNMMIVAGVSLFLGALSVGIIKVKRPA</sequence>
<name>A0A2K9H5T5_9BACT</name>
<dbReference type="RefSeq" id="WP_089365275.1">
    <property type="nucleotide sequence ID" value="NZ_CP023863.1"/>
</dbReference>
<evidence type="ECO:0000313" key="6">
    <source>
        <dbReference type="EMBL" id="SNR62271.1"/>
    </source>
</evidence>
<keyword evidence="5" id="KW-0472">Membrane</keyword>
<dbReference type="GO" id="GO:0016020">
    <property type="term" value="C:membrane"/>
    <property type="evidence" value="ECO:0007669"/>
    <property type="project" value="UniProtKB-SubCell"/>
</dbReference>
<keyword evidence="4" id="KW-1133">Transmembrane helix</keyword>
<comment type="subcellular location">
    <subcellularLocation>
        <location evidence="1">Membrane</location>
        <topology evidence="1">Multi-pass membrane protein</topology>
    </subcellularLocation>
</comment>
<keyword evidence="2" id="KW-0813">Transport</keyword>
<keyword evidence="3" id="KW-0812">Transmembrane</keyword>
<dbReference type="GeneID" id="94027956"/>
<evidence type="ECO:0000313" key="7">
    <source>
        <dbReference type="Proteomes" id="UP000198427"/>
    </source>
</evidence>
<dbReference type="AlphaFoldDB" id="A0A2K9H5T5"/>
<evidence type="ECO:0000256" key="1">
    <source>
        <dbReference type="ARBA" id="ARBA00004141"/>
    </source>
</evidence>